<dbReference type="PANTHER" id="PTHR43849:SF2">
    <property type="entry name" value="BLL3936 PROTEIN"/>
    <property type="match status" value="1"/>
</dbReference>
<evidence type="ECO:0000313" key="3">
    <source>
        <dbReference type="EMBL" id="GAH08855.1"/>
    </source>
</evidence>
<feature type="transmembrane region" description="Helical" evidence="1">
    <location>
        <begin position="143"/>
        <end position="164"/>
    </location>
</feature>
<dbReference type="Pfam" id="PF06808">
    <property type="entry name" value="DctM"/>
    <property type="match status" value="1"/>
</dbReference>
<feature type="transmembrane region" description="Helical" evidence="1">
    <location>
        <begin position="102"/>
        <end position="122"/>
    </location>
</feature>
<dbReference type="EMBL" id="BART01033579">
    <property type="protein sequence ID" value="GAH08855.1"/>
    <property type="molecule type" value="Genomic_DNA"/>
</dbReference>
<feature type="non-terminal residue" evidence="3">
    <location>
        <position position="1"/>
    </location>
</feature>
<keyword evidence="1" id="KW-0472">Membrane</keyword>
<reference evidence="3" key="1">
    <citation type="journal article" date="2014" name="Front. Microbiol.">
        <title>High frequency of phylogenetically diverse reductive dehalogenase-homologous genes in deep subseafloor sedimentary metagenomes.</title>
        <authorList>
            <person name="Kawai M."/>
            <person name="Futagami T."/>
            <person name="Toyoda A."/>
            <person name="Takaki Y."/>
            <person name="Nishi S."/>
            <person name="Hori S."/>
            <person name="Arai W."/>
            <person name="Tsubouchi T."/>
            <person name="Morono Y."/>
            <person name="Uchiyama I."/>
            <person name="Ito T."/>
            <person name="Fujiyama A."/>
            <person name="Inagaki F."/>
            <person name="Takami H."/>
        </authorList>
    </citation>
    <scope>NUCLEOTIDE SEQUENCE</scope>
    <source>
        <strain evidence="3">Expedition CK06-06</strain>
    </source>
</reference>
<feature type="transmembrane region" description="Helical" evidence="1">
    <location>
        <begin position="77"/>
        <end position="96"/>
    </location>
</feature>
<proteinExistence type="predicted"/>
<comment type="caution">
    <text evidence="3">The sequence shown here is derived from an EMBL/GenBank/DDBJ whole genome shotgun (WGS) entry which is preliminary data.</text>
</comment>
<feature type="non-terminal residue" evidence="3">
    <location>
        <position position="228"/>
    </location>
</feature>
<name>X1DKN2_9ZZZZ</name>
<feature type="domain" description="TRAP C4-dicarboxylate transport system permease DctM subunit" evidence="2">
    <location>
        <begin position="1"/>
        <end position="226"/>
    </location>
</feature>
<evidence type="ECO:0000256" key="1">
    <source>
        <dbReference type="SAM" id="Phobius"/>
    </source>
</evidence>
<feature type="transmembrane region" description="Helical" evidence="1">
    <location>
        <begin position="184"/>
        <end position="217"/>
    </location>
</feature>
<dbReference type="InterPro" id="IPR010656">
    <property type="entry name" value="DctM"/>
</dbReference>
<dbReference type="AlphaFoldDB" id="X1DKN2"/>
<dbReference type="PANTHER" id="PTHR43849">
    <property type="entry name" value="BLL3936 PROTEIN"/>
    <property type="match status" value="1"/>
</dbReference>
<gene>
    <name evidence="3" type="ORF">S01H4_57648</name>
</gene>
<feature type="transmembrane region" description="Helical" evidence="1">
    <location>
        <begin position="30"/>
        <end position="56"/>
    </location>
</feature>
<sequence>EAGASSAGQFTPPIMGAVAFILAELIGQPYYVVAVAAILPALFFYFSMFASVYAEAVRLGIKALPEEDRPQITLDDWVESLRFIVPLVMVVVVLFAGRSPAMAGFVAIVAGLVIALAIDLITPSKRSALIRYPARLLAAFKRGGAACGQILVAVGSIGIVIAVVKLTGVAGNFGGLVQQVAEGSLFFALCVTMFACLILGLGLPTVPAYLFIVLFVGPVIQKLGVDIL</sequence>
<organism evidence="3">
    <name type="scientific">marine sediment metagenome</name>
    <dbReference type="NCBI Taxonomy" id="412755"/>
    <lineage>
        <taxon>unclassified sequences</taxon>
        <taxon>metagenomes</taxon>
        <taxon>ecological metagenomes</taxon>
    </lineage>
</organism>
<keyword evidence="1" id="KW-1133">Transmembrane helix</keyword>
<accession>X1DKN2</accession>
<evidence type="ECO:0000259" key="2">
    <source>
        <dbReference type="Pfam" id="PF06808"/>
    </source>
</evidence>
<protein>
    <recommendedName>
        <fullName evidence="2">TRAP C4-dicarboxylate transport system permease DctM subunit domain-containing protein</fullName>
    </recommendedName>
</protein>
<keyword evidence="1" id="KW-0812">Transmembrane</keyword>